<dbReference type="PANTHER" id="PTHR19353">
    <property type="entry name" value="FATTY ACID DESATURASE 2"/>
    <property type="match status" value="1"/>
</dbReference>
<dbReference type="InterPro" id="IPR012171">
    <property type="entry name" value="Fatty_acid_desaturase"/>
</dbReference>
<sequence length="328" mass="38878">MNIVSSVALGTVDPPDIFTAEELKAWRKPKTLRLICDLLGPWVQIALSLLFVALWNNPVSWIIAFFLIGGAQHAINLITHEFAHRLIFPENRRLNDFLGTWIYGAAGALPFRFYIDRHWDHHLYVSTEDDTKEMYKRDFSHWHILKELFLGISGYDYFFQVFSVLLRHKTKLAEDKQKKTYVTDFAAVILVQFIIFLLFMLWGFWQYLFLWLLPLTTVGTLFAKLRSAVEHHPLPSECGHGTYFHGTEFPLYRTVRATLFERLFLCRINFNYHIEHHLWPAVSYQNLPKVHERLYKHKNLPEPPGYLKVLKELWLQKTNFLDDRDYLH</sequence>
<proteinExistence type="predicted"/>
<feature type="transmembrane region" description="Helical" evidence="1">
    <location>
        <begin position="148"/>
        <end position="168"/>
    </location>
</feature>
<evidence type="ECO:0000313" key="3">
    <source>
        <dbReference type="EMBL" id="OGG53130.1"/>
    </source>
</evidence>
<gene>
    <name evidence="3" type="ORF">A2851_00440</name>
</gene>
<feature type="transmembrane region" description="Helical" evidence="1">
    <location>
        <begin position="34"/>
        <end position="55"/>
    </location>
</feature>
<feature type="transmembrane region" description="Helical" evidence="1">
    <location>
        <begin position="180"/>
        <end position="202"/>
    </location>
</feature>
<dbReference type="STRING" id="1798480.A2851_00440"/>
<dbReference type="GO" id="GO:0016020">
    <property type="term" value="C:membrane"/>
    <property type="evidence" value="ECO:0007669"/>
    <property type="project" value="TreeGrafter"/>
</dbReference>
<comment type="caution">
    <text evidence="3">The sequence shown here is derived from an EMBL/GenBank/DDBJ whole genome shotgun (WGS) entry which is preliminary data.</text>
</comment>
<evidence type="ECO:0000256" key="1">
    <source>
        <dbReference type="SAM" id="Phobius"/>
    </source>
</evidence>
<dbReference type="GO" id="GO:0008610">
    <property type="term" value="P:lipid biosynthetic process"/>
    <property type="evidence" value="ECO:0007669"/>
    <property type="project" value="UniProtKB-ARBA"/>
</dbReference>
<evidence type="ECO:0000259" key="2">
    <source>
        <dbReference type="Pfam" id="PF00487"/>
    </source>
</evidence>
<feature type="domain" description="Fatty acid desaturase" evidence="2">
    <location>
        <begin position="60"/>
        <end position="295"/>
    </location>
</feature>
<dbReference type="InterPro" id="IPR005804">
    <property type="entry name" value="FA_desaturase_dom"/>
</dbReference>
<name>A0A1F6CVM8_9BACT</name>
<dbReference type="Pfam" id="PF00487">
    <property type="entry name" value="FA_desaturase"/>
    <property type="match status" value="1"/>
</dbReference>
<feature type="transmembrane region" description="Helical" evidence="1">
    <location>
        <begin position="98"/>
        <end position="115"/>
    </location>
</feature>
<dbReference type="PANTHER" id="PTHR19353:SF19">
    <property type="entry name" value="DELTA(5) FATTY ACID DESATURASE C-RELATED"/>
    <property type="match status" value="1"/>
</dbReference>
<feature type="transmembrane region" description="Helical" evidence="1">
    <location>
        <begin position="61"/>
        <end position="78"/>
    </location>
</feature>
<organism evidence="3 4">
    <name type="scientific">Candidatus Kaiserbacteria bacterium RIFCSPHIGHO2_01_FULL_53_29</name>
    <dbReference type="NCBI Taxonomy" id="1798480"/>
    <lineage>
        <taxon>Bacteria</taxon>
        <taxon>Candidatus Kaiseribacteriota</taxon>
    </lineage>
</organism>
<reference evidence="3 4" key="1">
    <citation type="journal article" date="2016" name="Nat. Commun.">
        <title>Thousands of microbial genomes shed light on interconnected biogeochemical processes in an aquifer system.</title>
        <authorList>
            <person name="Anantharaman K."/>
            <person name="Brown C.T."/>
            <person name="Hug L.A."/>
            <person name="Sharon I."/>
            <person name="Castelle C.J."/>
            <person name="Probst A.J."/>
            <person name="Thomas B.C."/>
            <person name="Singh A."/>
            <person name="Wilkins M.J."/>
            <person name="Karaoz U."/>
            <person name="Brodie E.L."/>
            <person name="Williams K.H."/>
            <person name="Hubbard S.S."/>
            <person name="Banfield J.F."/>
        </authorList>
    </citation>
    <scope>NUCLEOTIDE SEQUENCE [LARGE SCALE GENOMIC DNA]</scope>
</reference>
<dbReference type="Proteomes" id="UP000176863">
    <property type="component" value="Unassembled WGS sequence"/>
</dbReference>
<dbReference type="EMBL" id="MFKT01000017">
    <property type="protein sequence ID" value="OGG53130.1"/>
    <property type="molecule type" value="Genomic_DNA"/>
</dbReference>
<dbReference type="AlphaFoldDB" id="A0A1F6CVM8"/>
<evidence type="ECO:0000313" key="4">
    <source>
        <dbReference type="Proteomes" id="UP000176863"/>
    </source>
</evidence>
<protein>
    <recommendedName>
        <fullName evidence="2">Fatty acid desaturase domain-containing protein</fullName>
    </recommendedName>
</protein>
<keyword evidence="1" id="KW-0812">Transmembrane</keyword>
<keyword evidence="1" id="KW-0472">Membrane</keyword>
<keyword evidence="1" id="KW-1133">Transmembrane helix</keyword>
<accession>A0A1F6CVM8</accession>
<dbReference type="GO" id="GO:0016717">
    <property type="term" value="F:oxidoreductase activity, acting on paired donors, with oxidation of a pair of donors resulting in the reduction of molecular oxygen to two molecules of water"/>
    <property type="evidence" value="ECO:0007669"/>
    <property type="project" value="TreeGrafter"/>
</dbReference>